<feature type="transmembrane region" description="Helical" evidence="6">
    <location>
        <begin position="25"/>
        <end position="42"/>
    </location>
</feature>
<dbReference type="RefSeq" id="WP_088520641.1">
    <property type="nucleotide sequence ID" value="NZ_FYDG01000004.1"/>
</dbReference>
<evidence type="ECO:0000256" key="3">
    <source>
        <dbReference type="ARBA" id="ARBA00022692"/>
    </source>
</evidence>
<comment type="subcellular location">
    <subcellularLocation>
        <location evidence="1">Cell membrane</location>
        <topology evidence="1">Multi-pass membrane protein</topology>
    </subcellularLocation>
</comment>
<evidence type="ECO:0000313" key="7">
    <source>
        <dbReference type="EMBL" id="SNB71658.1"/>
    </source>
</evidence>
<evidence type="ECO:0000256" key="1">
    <source>
        <dbReference type="ARBA" id="ARBA00004651"/>
    </source>
</evidence>
<keyword evidence="5 6" id="KW-0472">Membrane</keyword>
<dbReference type="PANTHER" id="PTHR33931:SF2">
    <property type="entry name" value="HOLIN-LIKE PROTEIN CIDA"/>
    <property type="match status" value="1"/>
</dbReference>
<dbReference type="PANTHER" id="PTHR33931">
    <property type="entry name" value="HOLIN-LIKE PROTEIN CIDA-RELATED"/>
    <property type="match status" value="1"/>
</dbReference>
<protein>
    <submittedName>
        <fullName evidence="7">Putative effector of murein hydrolase LrgA, UPF0299 family</fullName>
    </submittedName>
</protein>
<feature type="transmembrane region" description="Helical" evidence="6">
    <location>
        <begin position="87"/>
        <end position="113"/>
    </location>
</feature>
<dbReference type="AlphaFoldDB" id="A0A212RGX1"/>
<sequence length="117" mass="12410">MIAALAGIFLCQLLGESLCRFFALPLPGPVVGMGLLFFFLLIRGGQGEKAVPKPLAAVSDQLLGHLSLLFVPAAVGVMRYFDVLSQYALLLTVTLVVSTTLTLAATALTFQLLTKKS</sequence>
<accession>A0A212RGX1</accession>
<dbReference type="Pfam" id="PF03788">
    <property type="entry name" value="LrgA"/>
    <property type="match status" value="1"/>
</dbReference>
<keyword evidence="7" id="KW-0378">Hydrolase</keyword>
<organism evidence="7 8">
    <name type="scientific">Rhodoblastus acidophilus</name>
    <name type="common">Rhodopseudomonas acidophila</name>
    <dbReference type="NCBI Taxonomy" id="1074"/>
    <lineage>
        <taxon>Bacteria</taxon>
        <taxon>Pseudomonadati</taxon>
        <taxon>Pseudomonadota</taxon>
        <taxon>Alphaproteobacteria</taxon>
        <taxon>Hyphomicrobiales</taxon>
        <taxon>Rhodoblastaceae</taxon>
        <taxon>Rhodoblastus</taxon>
    </lineage>
</organism>
<feature type="transmembrane region" description="Helical" evidence="6">
    <location>
        <begin position="62"/>
        <end position="81"/>
    </location>
</feature>
<evidence type="ECO:0000256" key="5">
    <source>
        <dbReference type="ARBA" id="ARBA00023136"/>
    </source>
</evidence>
<dbReference type="EMBL" id="FYDG01000004">
    <property type="protein sequence ID" value="SNB71658.1"/>
    <property type="molecule type" value="Genomic_DNA"/>
</dbReference>
<keyword evidence="3 6" id="KW-0812">Transmembrane</keyword>
<evidence type="ECO:0000256" key="6">
    <source>
        <dbReference type="SAM" id="Phobius"/>
    </source>
</evidence>
<keyword evidence="2" id="KW-1003">Cell membrane</keyword>
<gene>
    <name evidence="7" type="ORF">SAMN06265338_104188</name>
</gene>
<reference evidence="8" key="1">
    <citation type="submission" date="2017-06" db="EMBL/GenBank/DDBJ databases">
        <authorList>
            <person name="Varghese N."/>
            <person name="Submissions S."/>
        </authorList>
    </citation>
    <scope>NUCLEOTIDE SEQUENCE [LARGE SCALE GENOMIC DNA]</scope>
    <source>
        <strain evidence="8">DSM 137</strain>
    </source>
</reference>
<proteinExistence type="predicted"/>
<dbReference type="GO" id="GO:0005886">
    <property type="term" value="C:plasma membrane"/>
    <property type="evidence" value="ECO:0007669"/>
    <property type="project" value="UniProtKB-SubCell"/>
</dbReference>
<dbReference type="InterPro" id="IPR005538">
    <property type="entry name" value="LrgA/CidA"/>
</dbReference>
<dbReference type="OrthoDB" id="385012at2"/>
<evidence type="ECO:0000313" key="8">
    <source>
        <dbReference type="Proteomes" id="UP000198418"/>
    </source>
</evidence>
<evidence type="ECO:0000256" key="4">
    <source>
        <dbReference type="ARBA" id="ARBA00022989"/>
    </source>
</evidence>
<name>A0A212RGX1_RHOAC</name>
<keyword evidence="8" id="KW-1185">Reference proteome</keyword>
<evidence type="ECO:0000256" key="2">
    <source>
        <dbReference type="ARBA" id="ARBA00022475"/>
    </source>
</evidence>
<dbReference type="Proteomes" id="UP000198418">
    <property type="component" value="Unassembled WGS sequence"/>
</dbReference>
<dbReference type="GO" id="GO:0016787">
    <property type="term" value="F:hydrolase activity"/>
    <property type="evidence" value="ECO:0007669"/>
    <property type="project" value="UniProtKB-KW"/>
</dbReference>
<keyword evidence="4 6" id="KW-1133">Transmembrane helix</keyword>